<reference evidence="9" key="1">
    <citation type="submission" date="2021-06" db="EMBL/GenBank/DDBJ databases">
        <authorList>
            <person name="Kallberg Y."/>
            <person name="Tangrot J."/>
            <person name="Rosling A."/>
        </authorList>
    </citation>
    <scope>NUCLEOTIDE SEQUENCE</scope>
    <source>
        <strain evidence="9">CL551</strain>
    </source>
</reference>
<dbReference type="GO" id="GO:0005643">
    <property type="term" value="C:nuclear pore"/>
    <property type="evidence" value="ECO:0007669"/>
    <property type="project" value="TreeGrafter"/>
</dbReference>
<keyword evidence="5" id="KW-0963">Cytoplasm</keyword>
<sequence length="162" mass="18338">FTQNLEVIEIKFAWLVYMIGGLVGGRQTYFSTEEDDVIDGEIACKVINIMNENKSWSDPRGSANGSEKLELAFIYFFQQFRKSYIGESSQNVSKAYNKLSEQLGINDQTMLLEIIVTKIGTNLKIWGANTNIINRTVALFNDLAAGYSSVRFLRKIQTAQFI</sequence>
<evidence type="ECO:0000256" key="7">
    <source>
        <dbReference type="ARBA" id="ARBA00023242"/>
    </source>
</evidence>
<keyword evidence="6" id="KW-0653">Protein transport</keyword>
<keyword evidence="7" id="KW-0539">Nucleus</keyword>
<evidence type="ECO:0000313" key="10">
    <source>
        <dbReference type="Proteomes" id="UP000789342"/>
    </source>
</evidence>
<dbReference type="OrthoDB" id="244158at2759"/>
<dbReference type="InterPro" id="IPR044189">
    <property type="entry name" value="XPO4/7-like"/>
</dbReference>
<name>A0A9N9JD90_9GLOM</name>
<dbReference type="AlphaFoldDB" id="A0A9N9JD90"/>
<keyword evidence="4" id="KW-0813">Transport</keyword>
<comment type="similarity">
    <text evidence="3">Belongs to the exportin family.</text>
</comment>
<dbReference type="PANTHER" id="PTHR12596">
    <property type="entry name" value="EXPORTIN 4,7-RELATED"/>
    <property type="match status" value="1"/>
</dbReference>
<evidence type="ECO:0000256" key="6">
    <source>
        <dbReference type="ARBA" id="ARBA00022927"/>
    </source>
</evidence>
<organism evidence="9 10">
    <name type="scientific">Acaulospora morrowiae</name>
    <dbReference type="NCBI Taxonomy" id="94023"/>
    <lineage>
        <taxon>Eukaryota</taxon>
        <taxon>Fungi</taxon>
        <taxon>Fungi incertae sedis</taxon>
        <taxon>Mucoromycota</taxon>
        <taxon>Glomeromycotina</taxon>
        <taxon>Glomeromycetes</taxon>
        <taxon>Diversisporales</taxon>
        <taxon>Acaulosporaceae</taxon>
        <taxon>Acaulospora</taxon>
    </lineage>
</organism>
<dbReference type="GO" id="GO:0006611">
    <property type="term" value="P:protein export from nucleus"/>
    <property type="evidence" value="ECO:0007669"/>
    <property type="project" value="TreeGrafter"/>
</dbReference>
<feature type="non-terminal residue" evidence="9">
    <location>
        <position position="1"/>
    </location>
</feature>
<evidence type="ECO:0000256" key="1">
    <source>
        <dbReference type="ARBA" id="ARBA00004123"/>
    </source>
</evidence>
<dbReference type="PANTHER" id="PTHR12596:SF2">
    <property type="entry name" value="EXPORTIN-7 ISOFORM X1"/>
    <property type="match status" value="1"/>
</dbReference>
<keyword evidence="10" id="KW-1185">Reference proteome</keyword>
<evidence type="ECO:0000259" key="8">
    <source>
        <dbReference type="Pfam" id="PF25795"/>
    </source>
</evidence>
<evidence type="ECO:0000313" key="9">
    <source>
        <dbReference type="EMBL" id="CAG8775266.1"/>
    </source>
</evidence>
<protein>
    <submittedName>
        <fullName evidence="9">5450_t:CDS:1</fullName>
    </submittedName>
</protein>
<comment type="caution">
    <text evidence="9">The sequence shown here is derived from an EMBL/GenBank/DDBJ whole genome shotgun (WGS) entry which is preliminary data.</text>
</comment>
<dbReference type="GO" id="GO:0005049">
    <property type="term" value="F:nuclear export signal receptor activity"/>
    <property type="evidence" value="ECO:0007669"/>
    <property type="project" value="InterPro"/>
</dbReference>
<comment type="subcellular location">
    <subcellularLocation>
        <location evidence="2">Cytoplasm</location>
    </subcellularLocation>
    <subcellularLocation>
        <location evidence="1">Nucleus</location>
    </subcellularLocation>
</comment>
<evidence type="ECO:0000256" key="3">
    <source>
        <dbReference type="ARBA" id="ARBA00009466"/>
    </source>
</evidence>
<proteinExistence type="inferred from homology"/>
<evidence type="ECO:0000256" key="2">
    <source>
        <dbReference type="ARBA" id="ARBA00004496"/>
    </source>
</evidence>
<gene>
    <name evidence="9" type="ORF">AMORRO_LOCUS16860</name>
</gene>
<dbReference type="EMBL" id="CAJVPV010048960">
    <property type="protein sequence ID" value="CAG8775266.1"/>
    <property type="molecule type" value="Genomic_DNA"/>
</dbReference>
<dbReference type="GO" id="GO:0005737">
    <property type="term" value="C:cytoplasm"/>
    <property type="evidence" value="ECO:0007669"/>
    <property type="project" value="UniProtKB-SubCell"/>
</dbReference>
<evidence type="ECO:0000256" key="4">
    <source>
        <dbReference type="ARBA" id="ARBA00022448"/>
    </source>
</evidence>
<dbReference type="InterPro" id="IPR057947">
    <property type="entry name" value="TPR_XPO7/RBP17"/>
</dbReference>
<feature type="non-terminal residue" evidence="9">
    <location>
        <position position="162"/>
    </location>
</feature>
<accession>A0A9N9JD90</accession>
<dbReference type="Pfam" id="PF25795">
    <property type="entry name" value="TPR_XPO7"/>
    <property type="match status" value="1"/>
</dbReference>
<dbReference type="Proteomes" id="UP000789342">
    <property type="component" value="Unassembled WGS sequence"/>
</dbReference>
<evidence type="ECO:0000256" key="5">
    <source>
        <dbReference type="ARBA" id="ARBA00022490"/>
    </source>
</evidence>
<feature type="domain" description="Exportin-7/Ran-binding protein 17 TPR repeats" evidence="8">
    <location>
        <begin position="3"/>
        <end position="162"/>
    </location>
</feature>